<gene>
    <name evidence="1" type="ORF">N3K66_005393</name>
</gene>
<proteinExistence type="predicted"/>
<organism evidence="1 2">
    <name type="scientific">Trichothecium roseum</name>
    <dbReference type="NCBI Taxonomy" id="47278"/>
    <lineage>
        <taxon>Eukaryota</taxon>
        <taxon>Fungi</taxon>
        <taxon>Dikarya</taxon>
        <taxon>Ascomycota</taxon>
        <taxon>Pezizomycotina</taxon>
        <taxon>Sordariomycetes</taxon>
        <taxon>Hypocreomycetidae</taxon>
        <taxon>Hypocreales</taxon>
        <taxon>Hypocreales incertae sedis</taxon>
        <taxon>Trichothecium</taxon>
    </lineage>
</organism>
<name>A0ACC0UZF0_9HYPO</name>
<dbReference type="EMBL" id="CM047944">
    <property type="protein sequence ID" value="KAI9898932.1"/>
    <property type="molecule type" value="Genomic_DNA"/>
</dbReference>
<dbReference type="Proteomes" id="UP001163324">
    <property type="component" value="Chromosome 5"/>
</dbReference>
<keyword evidence="2" id="KW-1185">Reference proteome</keyword>
<accession>A0ACC0UZF0</accession>
<comment type="caution">
    <text evidence="1">The sequence shown here is derived from an EMBL/GenBank/DDBJ whole genome shotgun (WGS) entry which is preliminary data.</text>
</comment>
<sequence length="591" mass="63490">MGRRKIEIKAIKDDRNRSVTFLKRKGGLFKKAHELSVLCSVDVAVFVFGNNKKLYEYSSTDMGDLITRYHYHPGPSEHKGPSDFNGGDDDDEDDGTPPTGPESVDAAHMMGPPQSHSQYVPQPSFAHIRHNTPAASPPIPNGPFPNGAFVPHPGQRAPTPQSGGSRPGSRNGTRRMGPVMSAQQNHQGIAYMPTPPIYNPPQHGQPPAMMPQQHPPYSYQSPPQNHPPPPPPLAPMEDRRTPAPSGYAHPNPLPPPPQRASPPQPAHTQSQQPIPQISVMPHPEQRTPQPPPHAEPKVEPQERRPQPPLLNTDSAIKKLPQRKQHSIFTPVEDNHSVLAQHYMTSFANDPQSARPEARPYGDFTSTSRSSPPKRTNSQNSQEKSRTGSMASIPESASVFTPPSRADSIKAGSIGGARPRGPRLKVQIPDEGGEPGSATTGEPTQGVERTGIVLPAPSPSAAVPLSAGPVPLSAGATGPPNPFARPLPQQSINGDPASALPSRFLAPEFMPSPNSFYGEWNFRGENGNTLPSPLNFTTPVATSGPSFLRDDHTATTTTGPSYAATATAGSTKRKSPEIAEGSDEEVKRPRFE</sequence>
<evidence type="ECO:0000313" key="1">
    <source>
        <dbReference type="EMBL" id="KAI9898932.1"/>
    </source>
</evidence>
<reference evidence="1" key="1">
    <citation type="submission" date="2022-10" db="EMBL/GenBank/DDBJ databases">
        <title>Complete Genome of Trichothecium roseum strain YXFP-22015, a Plant Pathogen Isolated from Citrus.</title>
        <authorList>
            <person name="Wang Y."/>
            <person name="Zhu L."/>
        </authorList>
    </citation>
    <scope>NUCLEOTIDE SEQUENCE</scope>
    <source>
        <strain evidence="1">YXFP-22015</strain>
    </source>
</reference>
<protein>
    <submittedName>
        <fullName evidence="1">Uncharacterized protein</fullName>
    </submittedName>
</protein>
<evidence type="ECO:0000313" key="2">
    <source>
        <dbReference type="Proteomes" id="UP001163324"/>
    </source>
</evidence>